<organism evidence="4 5">
    <name type="scientific">Ruegeria meonggei</name>
    <dbReference type="NCBI Taxonomy" id="1446476"/>
    <lineage>
        <taxon>Bacteria</taxon>
        <taxon>Pseudomonadati</taxon>
        <taxon>Pseudomonadota</taxon>
        <taxon>Alphaproteobacteria</taxon>
        <taxon>Rhodobacterales</taxon>
        <taxon>Roseobacteraceae</taxon>
        <taxon>Ruegeria</taxon>
    </lineage>
</organism>
<dbReference type="EMBL" id="FWFP01000011">
    <property type="protein sequence ID" value="SLN69489.1"/>
    <property type="molecule type" value="Genomic_DNA"/>
</dbReference>
<dbReference type="Gene3D" id="2.60.40.10">
    <property type="entry name" value="Immunoglobulins"/>
    <property type="match status" value="1"/>
</dbReference>
<dbReference type="InterPro" id="IPR014756">
    <property type="entry name" value="Ig_E-set"/>
</dbReference>
<sequence>MKASHLIAALFCVLAAPAFASNEAWENVRALLYGDRPMQNGDALIAIDAPYRTPDDARAKLAAQVIAPRGTNVAKVTLVLDENPMPVSAMFELEEPLPSFYFDVTMRVNGPTPMHVIAETTDGRLWVSETFVKTSGVGACAAPPGTDPKLALENLGMMEAELVGRVPALDTLSRLTNLGADRANKMDLNIDHPSHSGMQMDQISLLFIPMRYVETVDIDLDGTGYVQMIGSISLSENPRVGISVPSRAQAVDVTMTDTDGTVSHLHKKLAGY</sequence>
<evidence type="ECO:0000313" key="4">
    <source>
        <dbReference type="EMBL" id="SLN69489.1"/>
    </source>
</evidence>
<evidence type="ECO:0000313" key="5">
    <source>
        <dbReference type="Proteomes" id="UP000193778"/>
    </source>
</evidence>
<dbReference type="Proteomes" id="UP000193778">
    <property type="component" value="Unassembled WGS sequence"/>
</dbReference>
<feature type="chain" id="PRO_5012168586" evidence="1">
    <location>
        <begin position="21"/>
        <end position="272"/>
    </location>
</feature>
<dbReference type="InterPro" id="IPR030831">
    <property type="entry name" value="Fuse-rel_SoxYZ"/>
</dbReference>
<evidence type="ECO:0000256" key="1">
    <source>
        <dbReference type="SAM" id="SignalP"/>
    </source>
</evidence>
<proteinExistence type="predicted"/>
<dbReference type="NCBIfam" id="TIGR04557">
    <property type="entry name" value="fuse_rel_SoxYZ"/>
    <property type="match status" value="1"/>
</dbReference>
<keyword evidence="1" id="KW-0732">Signal</keyword>
<feature type="domain" description="Ig-like SoxY" evidence="3">
    <location>
        <begin position="32"/>
        <end position="140"/>
    </location>
</feature>
<evidence type="ECO:0000259" key="3">
    <source>
        <dbReference type="Pfam" id="PF13501"/>
    </source>
</evidence>
<dbReference type="Pfam" id="PF08770">
    <property type="entry name" value="SoxZ"/>
    <property type="match status" value="1"/>
</dbReference>
<gene>
    <name evidence="4" type="ORF">RUM8411_03546</name>
</gene>
<protein>
    <submittedName>
        <fullName evidence="4">Sulfur oxidation protein SoxZ</fullName>
    </submittedName>
</protein>
<dbReference type="InterPro" id="IPR013783">
    <property type="entry name" value="Ig-like_fold"/>
</dbReference>
<dbReference type="Gene3D" id="2.60.40.2470">
    <property type="entry name" value="SoxY domain"/>
    <property type="match status" value="1"/>
</dbReference>
<keyword evidence="5" id="KW-1185">Reference proteome</keyword>
<dbReference type="SUPFAM" id="SSF81296">
    <property type="entry name" value="E set domains"/>
    <property type="match status" value="1"/>
</dbReference>
<dbReference type="InterPro" id="IPR038162">
    <property type="entry name" value="SoxY_sf"/>
</dbReference>
<dbReference type="InterPro" id="IPR032711">
    <property type="entry name" value="SoxY"/>
</dbReference>
<dbReference type="Pfam" id="PF13501">
    <property type="entry name" value="SoxY"/>
    <property type="match status" value="1"/>
</dbReference>
<dbReference type="OrthoDB" id="8538315at2"/>
<name>A0A1X7A5V6_9RHOB</name>
<accession>A0A1X7A5V6</accession>
<dbReference type="AlphaFoldDB" id="A0A1X7A5V6"/>
<evidence type="ECO:0000259" key="2">
    <source>
        <dbReference type="Pfam" id="PF08770"/>
    </source>
</evidence>
<dbReference type="InterPro" id="IPR014880">
    <property type="entry name" value="SoxZ_dom"/>
</dbReference>
<dbReference type="RefSeq" id="WP_085824011.1">
    <property type="nucleotide sequence ID" value="NZ_FWFP01000011.1"/>
</dbReference>
<reference evidence="5" key="1">
    <citation type="submission" date="2017-03" db="EMBL/GenBank/DDBJ databases">
        <authorList>
            <person name="Rodrigo-Torres L."/>
            <person name="Arahal R.D."/>
            <person name="Lucena T."/>
        </authorList>
    </citation>
    <scope>NUCLEOTIDE SEQUENCE [LARGE SCALE GENOMIC DNA]</scope>
    <source>
        <strain evidence="5">CECT 8411</strain>
    </source>
</reference>
<feature type="domain" description="Sulphur oxidation protein SoxZ" evidence="2">
    <location>
        <begin position="182"/>
        <end position="262"/>
    </location>
</feature>
<feature type="signal peptide" evidence="1">
    <location>
        <begin position="1"/>
        <end position="20"/>
    </location>
</feature>